<keyword evidence="2" id="KW-1185">Reference proteome</keyword>
<gene>
    <name evidence="1" type="ORF">E1261_35300</name>
</gene>
<sequence>MYRKFDESLHWHQWMEFLGEDEFGVW</sequence>
<dbReference type="EMBL" id="SMKA01000246">
    <property type="protein sequence ID" value="TDC18532.1"/>
    <property type="molecule type" value="Genomic_DNA"/>
</dbReference>
<protein>
    <submittedName>
        <fullName evidence="1">DUF402 domain-containing protein</fullName>
    </submittedName>
</protein>
<evidence type="ECO:0000313" key="2">
    <source>
        <dbReference type="Proteomes" id="UP000295075"/>
    </source>
</evidence>
<dbReference type="Proteomes" id="UP000295075">
    <property type="component" value="Unassembled WGS sequence"/>
</dbReference>
<organism evidence="1 2">
    <name type="scientific">Kribbella albertanoniae</name>
    <dbReference type="NCBI Taxonomy" id="1266829"/>
    <lineage>
        <taxon>Bacteria</taxon>
        <taxon>Bacillati</taxon>
        <taxon>Actinomycetota</taxon>
        <taxon>Actinomycetes</taxon>
        <taxon>Propionibacteriales</taxon>
        <taxon>Kribbellaceae</taxon>
        <taxon>Kribbella</taxon>
    </lineage>
</organism>
<evidence type="ECO:0000313" key="1">
    <source>
        <dbReference type="EMBL" id="TDC18532.1"/>
    </source>
</evidence>
<feature type="non-terminal residue" evidence="1">
    <location>
        <position position="26"/>
    </location>
</feature>
<comment type="caution">
    <text evidence="1">The sequence shown here is derived from an EMBL/GenBank/DDBJ whole genome shotgun (WGS) entry which is preliminary data.</text>
</comment>
<name>A0A4R4PDC9_9ACTN</name>
<accession>A0A4R4PDC9</accession>
<reference evidence="1 2" key="1">
    <citation type="submission" date="2019-03" db="EMBL/GenBank/DDBJ databases">
        <title>Draft genome sequences of novel Actinobacteria.</title>
        <authorList>
            <person name="Sahin N."/>
            <person name="Ay H."/>
            <person name="Saygin H."/>
        </authorList>
    </citation>
    <scope>NUCLEOTIDE SEQUENCE [LARGE SCALE GENOMIC DNA]</scope>
    <source>
        <strain evidence="1 2">JCM 30547</strain>
    </source>
</reference>
<dbReference type="AlphaFoldDB" id="A0A4R4PDC9"/>
<proteinExistence type="predicted"/>